<dbReference type="STRING" id="323098.Nwi_0631"/>
<keyword evidence="2 6" id="KW-0489">Methyltransferase</keyword>
<dbReference type="EMBL" id="CP000115">
    <property type="protein sequence ID" value="ABA03898.1"/>
    <property type="molecule type" value="Genomic_DNA"/>
</dbReference>
<dbReference type="InterPro" id="IPR029063">
    <property type="entry name" value="SAM-dependent_MTases_sf"/>
</dbReference>
<evidence type="ECO:0000256" key="2">
    <source>
        <dbReference type="ARBA" id="ARBA00022603"/>
    </source>
</evidence>
<keyword evidence="9" id="KW-1185">Reference proteome</keyword>
<accession>Q3SUZ3</accession>
<dbReference type="Gene3D" id="2.40.50.1070">
    <property type="match status" value="1"/>
</dbReference>
<evidence type="ECO:0000256" key="6">
    <source>
        <dbReference type="PROSITE-ProRule" id="PRU01024"/>
    </source>
</evidence>
<keyword evidence="1" id="KW-0479">Metal-binding</keyword>
<dbReference type="RefSeq" id="WP_011313958.1">
    <property type="nucleotide sequence ID" value="NC_007406.1"/>
</dbReference>
<feature type="binding site" evidence="6">
    <location>
        <position position="352"/>
    </location>
    <ligand>
        <name>S-adenosyl-L-methionine</name>
        <dbReference type="ChEBI" id="CHEBI:59789"/>
    </ligand>
</feature>
<feature type="binding site" evidence="6">
    <location>
        <position position="257"/>
    </location>
    <ligand>
        <name>S-adenosyl-L-methionine</name>
        <dbReference type="ChEBI" id="CHEBI:59789"/>
    </ligand>
</feature>
<evidence type="ECO:0000256" key="7">
    <source>
        <dbReference type="PROSITE-ProRule" id="PRU10015"/>
    </source>
</evidence>
<keyword evidence="3 6" id="KW-0808">Transferase</keyword>
<evidence type="ECO:0000256" key="4">
    <source>
        <dbReference type="ARBA" id="ARBA00022691"/>
    </source>
</evidence>
<feature type="binding site" evidence="6">
    <location>
        <position position="284"/>
    </location>
    <ligand>
        <name>S-adenosyl-L-methionine</name>
        <dbReference type="ChEBI" id="CHEBI:59789"/>
    </ligand>
</feature>
<dbReference type="PANTHER" id="PTHR11061">
    <property type="entry name" value="RNA M5U METHYLTRANSFERASE"/>
    <property type="match status" value="1"/>
</dbReference>
<evidence type="ECO:0000256" key="3">
    <source>
        <dbReference type="ARBA" id="ARBA00022679"/>
    </source>
</evidence>
<dbReference type="AlphaFoldDB" id="Q3SUZ3"/>
<feature type="active site" description="Nucleophile" evidence="6">
    <location>
        <position position="378"/>
    </location>
</feature>
<dbReference type="Gene3D" id="3.40.50.150">
    <property type="entry name" value="Vaccinia Virus protein VP39"/>
    <property type="match status" value="1"/>
</dbReference>
<dbReference type="GO" id="GO:0070041">
    <property type="term" value="F:rRNA (uridine-C5-)-methyltransferase activity"/>
    <property type="evidence" value="ECO:0007669"/>
    <property type="project" value="TreeGrafter"/>
</dbReference>
<feature type="active site" evidence="7">
    <location>
        <position position="378"/>
    </location>
</feature>
<keyword evidence="1" id="KW-0004">4Fe-4S</keyword>
<evidence type="ECO:0000256" key="1">
    <source>
        <dbReference type="ARBA" id="ARBA00022485"/>
    </source>
</evidence>
<keyword evidence="1" id="KW-0408">Iron</keyword>
<feature type="binding site" evidence="6">
    <location>
        <position position="304"/>
    </location>
    <ligand>
        <name>S-adenosyl-L-methionine</name>
        <dbReference type="ChEBI" id="CHEBI:59789"/>
    </ligand>
</feature>
<dbReference type="InterPro" id="IPR010280">
    <property type="entry name" value="U5_MeTrfase_fam"/>
</dbReference>
<protein>
    <submittedName>
        <fullName evidence="8">23S rRNA m(5)U-1939 methyltransferase</fullName>
        <ecNumber evidence="8">2.1.1.-</ecNumber>
    </submittedName>
</protein>
<evidence type="ECO:0000313" key="9">
    <source>
        <dbReference type="Proteomes" id="UP000002531"/>
    </source>
</evidence>
<comment type="similarity">
    <text evidence="6">Belongs to the class I-like SAM-binding methyltransferase superfamily. RNA M5U methyltransferase family.</text>
</comment>
<dbReference type="PANTHER" id="PTHR11061:SF49">
    <property type="entry name" value="23S RRNA (URACIL(1939)-C(5))-METHYLTRANSFERASE RLMD"/>
    <property type="match status" value="1"/>
</dbReference>
<dbReference type="PROSITE" id="PS51687">
    <property type="entry name" value="SAM_MT_RNA_M5U"/>
    <property type="match status" value="1"/>
</dbReference>
<dbReference type="SUPFAM" id="SSF53335">
    <property type="entry name" value="S-adenosyl-L-methionine-dependent methyltransferases"/>
    <property type="match status" value="1"/>
</dbReference>
<keyword evidence="4 6" id="KW-0949">S-adenosyl-L-methionine</keyword>
<evidence type="ECO:0000256" key="5">
    <source>
        <dbReference type="ARBA" id="ARBA00023014"/>
    </source>
</evidence>
<dbReference type="EC" id="2.1.1.-" evidence="8"/>
<keyword evidence="5" id="KW-0411">Iron-sulfur</keyword>
<proteinExistence type="inferred from homology"/>
<dbReference type="KEGG" id="nwi:Nwi_0631"/>
<gene>
    <name evidence="8" type="ordered locus">Nwi_0631</name>
</gene>
<dbReference type="InterPro" id="IPR012340">
    <property type="entry name" value="NA-bd_OB-fold"/>
</dbReference>
<dbReference type="SUPFAM" id="SSF50249">
    <property type="entry name" value="Nucleic acid-binding proteins"/>
    <property type="match status" value="1"/>
</dbReference>
<dbReference type="Gene3D" id="2.40.50.140">
    <property type="entry name" value="Nucleic acid-binding proteins"/>
    <property type="match status" value="1"/>
</dbReference>
<name>Q3SUZ3_NITWN</name>
<organism evidence="8 9">
    <name type="scientific">Nitrobacter winogradskyi (strain ATCC 25391 / DSM 10237 / CIP 104748 / NCIMB 11846 / Nb-255)</name>
    <dbReference type="NCBI Taxonomy" id="323098"/>
    <lineage>
        <taxon>Bacteria</taxon>
        <taxon>Pseudomonadati</taxon>
        <taxon>Pseudomonadota</taxon>
        <taxon>Alphaproteobacteria</taxon>
        <taxon>Hyphomicrobiales</taxon>
        <taxon>Nitrobacteraceae</taxon>
        <taxon>Nitrobacter</taxon>
    </lineage>
</organism>
<dbReference type="HOGENOM" id="CLU_014689_8_0_5"/>
<dbReference type="InterPro" id="IPR030390">
    <property type="entry name" value="MeTrfase_TrmA_AS"/>
</dbReference>
<dbReference type="GO" id="GO:0051539">
    <property type="term" value="F:4 iron, 4 sulfur cluster binding"/>
    <property type="evidence" value="ECO:0007669"/>
    <property type="project" value="UniProtKB-KW"/>
</dbReference>
<dbReference type="OrthoDB" id="9804590at2"/>
<reference evidence="8 9" key="1">
    <citation type="journal article" date="2006" name="Appl. Environ. Microbiol.">
        <title>Genome sequence of the chemolithoautotrophic nitrite-oxidizing bacterium Nitrobacter winogradskyi Nb-255.</title>
        <authorList>
            <person name="Starkenburg S.R."/>
            <person name="Chain P.S."/>
            <person name="Sayavedra-Soto L.A."/>
            <person name="Hauser L."/>
            <person name="Land M.L."/>
            <person name="Larimer F.W."/>
            <person name="Malfatti S.A."/>
            <person name="Klotz M.G."/>
            <person name="Bottomley P.J."/>
            <person name="Arp D.J."/>
            <person name="Hickey W.J."/>
        </authorList>
    </citation>
    <scope>NUCLEOTIDE SEQUENCE [LARGE SCALE GENOMIC DNA]</scope>
    <source>
        <strain evidence="9">ATCC 25391 / DSM 10237 / CIP 104748 / NCIMB 11846 / Nb-255</strain>
    </source>
</reference>
<evidence type="ECO:0000313" key="8">
    <source>
        <dbReference type="EMBL" id="ABA03898.1"/>
    </source>
</evidence>
<dbReference type="PROSITE" id="PS01230">
    <property type="entry name" value="TRMA_1"/>
    <property type="match status" value="1"/>
</dbReference>
<dbReference type="eggNOG" id="COG2265">
    <property type="taxonomic scope" value="Bacteria"/>
</dbReference>
<dbReference type="Proteomes" id="UP000002531">
    <property type="component" value="Chromosome"/>
</dbReference>
<sequence length="422" mass="45097">MAEPRLQTGGTKRLTIDHVGHRGDGVALTDSGNVHVPYALGGETVEIEPFDGHAGRARLLRIEAASPDRIAPFCSHFGACGGCAIQHWRPEAYRAWKRRIVIDTLAQARIDCDVDELIDAHGAGRRRITLHARSDGGKLRVGFAAPNSHAIVPIDACPVLDPALHGAIDAARELAVALKPANKPLDIQMTATRNGLDVDVRSSGQLPPALIATLSRLAEAHRLARLTRHGELVLMRAAPMIEIGAARLVLPPGSFLQATVAGEEALAALVAVHCGKARRIVDLFCGVGPFALRLAMRAPVAAFDSNAAAVTALQKAADTASRLKPIKAESRDLFRRPLMAQELRDIDAAIFDPPRQGAEAQSKQLAAGRIPVIVAVSCSAATFARDARILVDGGYSLEAVTPVDQFRHSAHVELVAKFVRRR</sequence>
<dbReference type="GO" id="GO:0070475">
    <property type="term" value="P:rRNA base methylation"/>
    <property type="evidence" value="ECO:0007669"/>
    <property type="project" value="TreeGrafter"/>
</dbReference>